<sequence length="137" mass="15333">MAGESSTLPSESDFRFLEETYGLSPTDGVEFPFPGLSILSPPPGKVGVYLMTLNAGLRLPLIDFQEEVLQKVGCSVQILTPNVVNKVVAFEMISRANGFLPDYFVFKYLFRFWFTGDKCTFFVRLGGHTLVPDRRTP</sequence>
<reference evidence="2" key="1">
    <citation type="submission" date="2023-04" db="EMBL/GenBank/DDBJ databases">
        <authorList>
            <person name="Vijverberg K."/>
            <person name="Xiong W."/>
            <person name="Schranz E."/>
        </authorList>
    </citation>
    <scope>NUCLEOTIDE SEQUENCE</scope>
</reference>
<dbReference type="InterPro" id="IPR007321">
    <property type="entry name" value="Transposase_28"/>
</dbReference>
<organism evidence="2 3">
    <name type="scientific">Lactuca saligna</name>
    <name type="common">Willowleaf lettuce</name>
    <dbReference type="NCBI Taxonomy" id="75948"/>
    <lineage>
        <taxon>Eukaryota</taxon>
        <taxon>Viridiplantae</taxon>
        <taxon>Streptophyta</taxon>
        <taxon>Embryophyta</taxon>
        <taxon>Tracheophyta</taxon>
        <taxon>Spermatophyta</taxon>
        <taxon>Magnoliopsida</taxon>
        <taxon>eudicotyledons</taxon>
        <taxon>Gunneridae</taxon>
        <taxon>Pentapetalae</taxon>
        <taxon>asterids</taxon>
        <taxon>campanulids</taxon>
        <taxon>Asterales</taxon>
        <taxon>Asteraceae</taxon>
        <taxon>Cichorioideae</taxon>
        <taxon>Cichorieae</taxon>
        <taxon>Lactucinae</taxon>
        <taxon>Lactuca</taxon>
    </lineage>
</organism>
<dbReference type="EMBL" id="OX465081">
    <property type="protein sequence ID" value="CAI9285721.1"/>
    <property type="molecule type" value="Genomic_DNA"/>
</dbReference>
<dbReference type="Proteomes" id="UP001177003">
    <property type="component" value="Chromosome 5"/>
</dbReference>
<accession>A0AA35Z4N8</accession>
<keyword evidence="3" id="KW-1185">Reference proteome</keyword>
<evidence type="ECO:0000313" key="3">
    <source>
        <dbReference type="Proteomes" id="UP001177003"/>
    </source>
</evidence>
<name>A0AA35Z4N8_LACSI</name>
<gene>
    <name evidence="2" type="ORF">LSALG_LOCUS25180</name>
</gene>
<feature type="domain" description="Transposase (putative) gypsy type" evidence="1">
    <location>
        <begin position="50"/>
        <end position="111"/>
    </location>
</feature>
<protein>
    <recommendedName>
        <fullName evidence="1">Transposase (putative) gypsy type domain-containing protein</fullName>
    </recommendedName>
</protein>
<dbReference type="AlphaFoldDB" id="A0AA35Z4N8"/>
<evidence type="ECO:0000259" key="1">
    <source>
        <dbReference type="Pfam" id="PF04195"/>
    </source>
</evidence>
<proteinExistence type="predicted"/>
<dbReference type="Pfam" id="PF04195">
    <property type="entry name" value="Transposase_28"/>
    <property type="match status" value="1"/>
</dbReference>
<evidence type="ECO:0000313" key="2">
    <source>
        <dbReference type="EMBL" id="CAI9285721.1"/>
    </source>
</evidence>